<keyword evidence="2" id="KW-0464">Manganese</keyword>
<comment type="caution">
    <text evidence="4">The sequence shown here is derived from an EMBL/GenBank/DDBJ whole genome shotgun (WGS) entry which is preliminary data.</text>
</comment>
<dbReference type="Gene3D" id="3.30.70.360">
    <property type="match status" value="1"/>
</dbReference>
<dbReference type="AlphaFoldDB" id="A0A3A1P1Y6"/>
<dbReference type="InterPro" id="IPR017439">
    <property type="entry name" value="Amidohydrolase"/>
</dbReference>
<dbReference type="NCBIfam" id="TIGR01891">
    <property type="entry name" value="amidohydrolases"/>
    <property type="match status" value="1"/>
</dbReference>
<dbReference type="Proteomes" id="UP000265366">
    <property type="component" value="Unassembled WGS sequence"/>
</dbReference>
<gene>
    <name evidence="4" type="ORF">D2V17_13855</name>
</gene>
<dbReference type="SUPFAM" id="SSF53187">
    <property type="entry name" value="Zn-dependent exopeptidases"/>
    <property type="match status" value="1"/>
</dbReference>
<dbReference type="PIRSF" id="PIRSF005962">
    <property type="entry name" value="Pept_M20D_amidohydro"/>
    <property type="match status" value="1"/>
</dbReference>
<dbReference type="InterPro" id="IPR011650">
    <property type="entry name" value="Peptidase_M20_dimer"/>
</dbReference>
<sequence length="418" mass="44205">MSAAIEADWDGHLAALFEHFHRNPELSFMEVKTAARMAEELREAGADVTENVGGTGVVGMLRNGEGPLVMLRADMDGLPLKEDSGLAYASTVTQVDADGVEYPVMHACGHDSHITALVGIARYLAAHTDKWSGTVMLVVQPAEERLGGARAMLEDGLYERFGKPDYALGFHSAAGAPVGTINVPDSNNLFSSSSDAVDIVVHGVGAHGAYPHAGRDPVYIGAEIVTGLQSVVSREVSPLQPSVITVGMFNAGTKRNIIPDRADLQLTVRSNDPAVRAQLLEAIERVAVNTARGHGIAEDMLPEVIRQYGTPPGINNDALARRLDAALRGAFDEETVVVTKQSGMGAEDFAYFITEETGVPGYFFSIGSTPLEDIEAAANGGPAVPSHHSPFFRIDGEATVTLGAKALITAVMDLAPPQ</sequence>
<dbReference type="GO" id="GO:0019877">
    <property type="term" value="P:diaminopimelate biosynthetic process"/>
    <property type="evidence" value="ECO:0007669"/>
    <property type="project" value="UniProtKB-ARBA"/>
</dbReference>
<dbReference type="OrthoDB" id="9777385at2"/>
<feature type="binding site" evidence="2">
    <location>
        <position position="108"/>
    </location>
    <ligand>
        <name>Mn(2+)</name>
        <dbReference type="ChEBI" id="CHEBI:29035"/>
        <label>2</label>
    </ligand>
</feature>
<reference evidence="4 5" key="1">
    <citation type="submission" date="2018-08" db="EMBL/GenBank/DDBJ databases">
        <title>Erythrobacter zhengii sp.nov., a bacterium isolated from deep-sea sediment.</title>
        <authorList>
            <person name="Fang C."/>
            <person name="Wu Y.-H."/>
            <person name="Sun C."/>
            <person name="Wang H."/>
            <person name="Cheng H."/>
            <person name="Meng F.-X."/>
            <person name="Wang C.-S."/>
            <person name="Xu X.-W."/>
        </authorList>
    </citation>
    <scope>NUCLEOTIDE SEQUENCE [LARGE SCALE GENOMIC DNA]</scope>
    <source>
        <strain evidence="4 5">CCTCC AB 2015396</strain>
    </source>
</reference>
<dbReference type="Pfam" id="PF07687">
    <property type="entry name" value="M20_dimer"/>
    <property type="match status" value="1"/>
</dbReference>
<dbReference type="FunFam" id="3.30.70.360:FF:000001">
    <property type="entry name" value="N-acetyldiaminopimelate deacetylase"/>
    <property type="match status" value="1"/>
</dbReference>
<evidence type="ECO:0000256" key="2">
    <source>
        <dbReference type="PIRSR" id="PIRSR005962-1"/>
    </source>
</evidence>
<keyword evidence="5" id="KW-1185">Reference proteome</keyword>
<keyword evidence="2" id="KW-0479">Metal-binding</keyword>
<comment type="cofactor">
    <cofactor evidence="2">
        <name>Mn(2+)</name>
        <dbReference type="ChEBI" id="CHEBI:29035"/>
    </cofactor>
    <text evidence="2">The Mn(2+) ion enhances activity.</text>
</comment>
<dbReference type="Pfam" id="PF01546">
    <property type="entry name" value="Peptidase_M20"/>
    <property type="match status" value="1"/>
</dbReference>
<feature type="domain" description="Peptidase M20 dimerisation" evidence="3">
    <location>
        <begin position="196"/>
        <end position="290"/>
    </location>
</feature>
<dbReference type="SUPFAM" id="SSF55031">
    <property type="entry name" value="Bacterial exopeptidase dimerisation domain"/>
    <property type="match status" value="1"/>
</dbReference>
<evidence type="ECO:0000313" key="5">
    <source>
        <dbReference type="Proteomes" id="UP000265366"/>
    </source>
</evidence>
<organism evidence="4 5">
    <name type="scientific">Aurantiacibacter xanthus</name>
    <dbReference type="NCBI Taxonomy" id="1784712"/>
    <lineage>
        <taxon>Bacteria</taxon>
        <taxon>Pseudomonadati</taxon>
        <taxon>Pseudomonadota</taxon>
        <taxon>Alphaproteobacteria</taxon>
        <taxon>Sphingomonadales</taxon>
        <taxon>Erythrobacteraceae</taxon>
        <taxon>Aurantiacibacter</taxon>
    </lineage>
</organism>
<dbReference type="Gene3D" id="3.40.630.10">
    <property type="entry name" value="Zn peptidases"/>
    <property type="match status" value="1"/>
</dbReference>
<evidence type="ECO:0000259" key="3">
    <source>
        <dbReference type="Pfam" id="PF07687"/>
    </source>
</evidence>
<dbReference type="GO" id="GO:0046872">
    <property type="term" value="F:metal ion binding"/>
    <property type="evidence" value="ECO:0007669"/>
    <property type="project" value="UniProtKB-KW"/>
</dbReference>
<evidence type="ECO:0000256" key="1">
    <source>
        <dbReference type="ARBA" id="ARBA00022801"/>
    </source>
</evidence>
<dbReference type="EMBL" id="QXFM01000113">
    <property type="protein sequence ID" value="RIV83299.1"/>
    <property type="molecule type" value="Genomic_DNA"/>
</dbReference>
<proteinExistence type="predicted"/>
<name>A0A3A1P1Y6_9SPHN</name>
<feature type="binding site" evidence="2">
    <location>
        <position position="388"/>
    </location>
    <ligand>
        <name>Mn(2+)</name>
        <dbReference type="ChEBI" id="CHEBI:29035"/>
        <label>2</label>
    </ligand>
</feature>
<dbReference type="PANTHER" id="PTHR11014:SF63">
    <property type="entry name" value="METALLOPEPTIDASE, PUTATIVE (AFU_ORTHOLOGUE AFUA_6G09600)-RELATED"/>
    <property type="match status" value="1"/>
</dbReference>
<feature type="binding site" evidence="2">
    <location>
        <position position="144"/>
    </location>
    <ligand>
        <name>Mn(2+)</name>
        <dbReference type="ChEBI" id="CHEBI:29035"/>
        <label>2</label>
    </ligand>
</feature>
<dbReference type="InterPro" id="IPR002933">
    <property type="entry name" value="Peptidase_M20"/>
</dbReference>
<feature type="binding site" evidence="2">
    <location>
        <position position="110"/>
    </location>
    <ligand>
        <name>Mn(2+)</name>
        <dbReference type="ChEBI" id="CHEBI:29035"/>
        <label>2</label>
    </ligand>
</feature>
<accession>A0A3A1P1Y6</accession>
<dbReference type="PANTHER" id="PTHR11014">
    <property type="entry name" value="PEPTIDASE M20 FAMILY MEMBER"/>
    <property type="match status" value="1"/>
</dbReference>
<protein>
    <submittedName>
        <fullName evidence="4">Amidohydrolase</fullName>
    </submittedName>
</protein>
<evidence type="ECO:0000313" key="4">
    <source>
        <dbReference type="EMBL" id="RIV83299.1"/>
    </source>
</evidence>
<dbReference type="InterPro" id="IPR036264">
    <property type="entry name" value="Bact_exopeptidase_dim_dom"/>
</dbReference>
<dbReference type="GO" id="GO:0050118">
    <property type="term" value="F:N-acetyldiaminopimelate deacetylase activity"/>
    <property type="evidence" value="ECO:0007669"/>
    <property type="project" value="UniProtKB-ARBA"/>
</dbReference>
<feature type="binding site" evidence="2">
    <location>
        <position position="171"/>
    </location>
    <ligand>
        <name>Mn(2+)</name>
        <dbReference type="ChEBI" id="CHEBI:29035"/>
        <label>2</label>
    </ligand>
</feature>
<keyword evidence="1 4" id="KW-0378">Hydrolase</keyword>